<evidence type="ECO:0008006" key="3">
    <source>
        <dbReference type="Google" id="ProtNLM"/>
    </source>
</evidence>
<dbReference type="HOGENOM" id="CLU_2688866_0_0_1"/>
<evidence type="ECO:0000313" key="2">
    <source>
        <dbReference type="Proteomes" id="UP000016932"/>
    </source>
</evidence>
<proteinExistence type="predicted"/>
<dbReference type="RefSeq" id="XP_007930452.1">
    <property type="nucleotide sequence ID" value="XM_007932261.1"/>
</dbReference>
<sequence length="74" mass="8353">MAEARRLAAFPEGYDALLRRTQMRGYSGREVGVRTAGLAMNPDGRTLWAACEEGIFEIDVRTKARMFLPCCELR</sequence>
<dbReference type="VEuPathDB" id="FungiDB:MYCFIDRAFT_212323"/>
<dbReference type="EMBL" id="KB446562">
    <property type="protein sequence ID" value="EME79831.1"/>
    <property type="molecule type" value="Genomic_DNA"/>
</dbReference>
<dbReference type="KEGG" id="pfj:MYCFIDRAFT_212323"/>
<evidence type="ECO:0000313" key="1">
    <source>
        <dbReference type="EMBL" id="EME79831.1"/>
    </source>
</evidence>
<gene>
    <name evidence="1" type="ORF">MYCFIDRAFT_212323</name>
</gene>
<accession>M3A5E8</accession>
<organism evidence="1 2">
    <name type="scientific">Pseudocercospora fijiensis (strain CIRAD86)</name>
    <name type="common">Black leaf streak disease fungus</name>
    <name type="synonym">Mycosphaerella fijiensis</name>
    <dbReference type="NCBI Taxonomy" id="383855"/>
    <lineage>
        <taxon>Eukaryota</taxon>
        <taxon>Fungi</taxon>
        <taxon>Dikarya</taxon>
        <taxon>Ascomycota</taxon>
        <taxon>Pezizomycotina</taxon>
        <taxon>Dothideomycetes</taxon>
        <taxon>Dothideomycetidae</taxon>
        <taxon>Mycosphaerellales</taxon>
        <taxon>Mycosphaerellaceae</taxon>
        <taxon>Pseudocercospora</taxon>
    </lineage>
</organism>
<dbReference type="OrthoDB" id="418169at2759"/>
<dbReference type="Proteomes" id="UP000016932">
    <property type="component" value="Unassembled WGS sequence"/>
</dbReference>
<dbReference type="STRING" id="383855.M3A5E8"/>
<protein>
    <recommendedName>
        <fullName evidence="3">SMP-30/Gluconolactonase/LRE-like region domain-containing protein</fullName>
    </recommendedName>
</protein>
<keyword evidence="2" id="KW-1185">Reference proteome</keyword>
<dbReference type="GeneID" id="19337680"/>
<name>M3A5E8_PSEFD</name>
<dbReference type="AlphaFoldDB" id="M3A5E8"/>
<reference evidence="1 2" key="1">
    <citation type="journal article" date="2012" name="PLoS Pathog.">
        <title>Diverse lifestyles and strategies of plant pathogenesis encoded in the genomes of eighteen Dothideomycetes fungi.</title>
        <authorList>
            <person name="Ohm R.A."/>
            <person name="Feau N."/>
            <person name="Henrissat B."/>
            <person name="Schoch C.L."/>
            <person name="Horwitz B.A."/>
            <person name="Barry K.W."/>
            <person name="Condon B.J."/>
            <person name="Copeland A.C."/>
            <person name="Dhillon B."/>
            <person name="Glaser F."/>
            <person name="Hesse C.N."/>
            <person name="Kosti I."/>
            <person name="LaButti K."/>
            <person name="Lindquist E.A."/>
            <person name="Lucas S."/>
            <person name="Salamov A.A."/>
            <person name="Bradshaw R.E."/>
            <person name="Ciuffetti L."/>
            <person name="Hamelin R.C."/>
            <person name="Kema G.H.J."/>
            <person name="Lawrence C."/>
            <person name="Scott J.A."/>
            <person name="Spatafora J.W."/>
            <person name="Turgeon B.G."/>
            <person name="de Wit P.J.G.M."/>
            <person name="Zhong S."/>
            <person name="Goodwin S.B."/>
            <person name="Grigoriev I.V."/>
        </authorList>
    </citation>
    <scope>NUCLEOTIDE SEQUENCE [LARGE SCALE GENOMIC DNA]</scope>
    <source>
        <strain evidence="1 2">CIRAD86</strain>
    </source>
</reference>